<comment type="caution">
    <text evidence="2">The sequence shown here is derived from an EMBL/GenBank/DDBJ whole genome shotgun (WGS) entry which is preliminary data.</text>
</comment>
<name>A0A919F8B4_9XANT</name>
<accession>A0A919F8B4</accession>
<dbReference type="SUPFAM" id="SSF51735">
    <property type="entry name" value="NAD(P)-binding Rossmann-fold domains"/>
    <property type="match status" value="1"/>
</dbReference>
<dbReference type="RefSeq" id="WP_434029383.1">
    <property type="nucleotide sequence ID" value="NZ_BNBA01000016.1"/>
</dbReference>
<dbReference type="Proteomes" id="UP000623958">
    <property type="component" value="Unassembled WGS sequence"/>
</dbReference>
<evidence type="ECO:0000313" key="2">
    <source>
        <dbReference type="EMBL" id="GHH54789.1"/>
    </source>
</evidence>
<proteinExistence type="predicted"/>
<dbReference type="PANTHER" id="PTHR14097:SF7">
    <property type="entry name" value="OXIDOREDUCTASE HTATIP2"/>
    <property type="match status" value="1"/>
</dbReference>
<dbReference type="EMBL" id="BNBA01000016">
    <property type="protein sequence ID" value="GHH54789.1"/>
    <property type="molecule type" value="Genomic_DNA"/>
</dbReference>
<protein>
    <submittedName>
        <fullName evidence="2">NAD-dependent dehydratase</fullName>
    </submittedName>
</protein>
<dbReference type="InterPro" id="IPR036291">
    <property type="entry name" value="NAD(P)-bd_dom_sf"/>
</dbReference>
<dbReference type="InterPro" id="IPR016040">
    <property type="entry name" value="NAD(P)-bd_dom"/>
</dbReference>
<reference evidence="2" key="2">
    <citation type="submission" date="2020-09" db="EMBL/GenBank/DDBJ databases">
        <authorList>
            <person name="Sun Q."/>
            <person name="Ohkuma M."/>
        </authorList>
    </citation>
    <scope>NUCLEOTIDE SEQUENCE</scope>
    <source>
        <strain evidence="2">JCM 13306</strain>
    </source>
</reference>
<gene>
    <name evidence="2" type="ORF">GCM10009090_22150</name>
</gene>
<keyword evidence="3" id="KW-1185">Reference proteome</keyword>
<dbReference type="PANTHER" id="PTHR14097">
    <property type="entry name" value="OXIDOREDUCTASE HTATIP2"/>
    <property type="match status" value="1"/>
</dbReference>
<reference evidence="2" key="1">
    <citation type="journal article" date="2014" name="Int. J. Syst. Evol. Microbiol.">
        <title>Complete genome sequence of Corynebacterium casei LMG S-19264T (=DSM 44701T), isolated from a smear-ripened cheese.</title>
        <authorList>
            <consortium name="US DOE Joint Genome Institute (JGI-PGF)"/>
            <person name="Walter F."/>
            <person name="Albersmeier A."/>
            <person name="Kalinowski J."/>
            <person name="Ruckert C."/>
        </authorList>
    </citation>
    <scope>NUCLEOTIDE SEQUENCE</scope>
    <source>
        <strain evidence="2">JCM 13306</strain>
    </source>
</reference>
<evidence type="ECO:0000313" key="3">
    <source>
        <dbReference type="Proteomes" id="UP000623958"/>
    </source>
</evidence>
<dbReference type="Gene3D" id="3.40.50.720">
    <property type="entry name" value="NAD(P)-binding Rossmann-like Domain"/>
    <property type="match status" value="1"/>
</dbReference>
<feature type="domain" description="NAD(P)-binding" evidence="1">
    <location>
        <begin position="9"/>
        <end position="155"/>
    </location>
</feature>
<sequence>MAKRIVLAGATGLVGGHVLARLLADERVAEVIAPTRRALPPPLAAKLRNPVIDFERVRTAARDWQADAAICALGSTMKQAGSREAFFRIDHDYPLWLAQALREAGVPVFVLNSAMGADPGSRFFYNRVKGELERDLRALGFDSLTLVRPGLIGGERERPRTLERVSGLVLGALGPLLPRAWRINPAPRIAAAMVAAALAPRPGIEVIGSAALA</sequence>
<dbReference type="AlphaFoldDB" id="A0A919F8B4"/>
<evidence type="ECO:0000259" key="1">
    <source>
        <dbReference type="Pfam" id="PF13460"/>
    </source>
</evidence>
<dbReference type="Pfam" id="PF13460">
    <property type="entry name" value="NAD_binding_10"/>
    <property type="match status" value="1"/>
</dbReference>
<organism evidence="2 3">
    <name type="scientific">Xanthomonas boreopolis</name>
    <dbReference type="NCBI Taxonomy" id="86183"/>
    <lineage>
        <taxon>Bacteria</taxon>
        <taxon>Pseudomonadati</taxon>
        <taxon>Pseudomonadota</taxon>
        <taxon>Gammaproteobacteria</taxon>
        <taxon>Lysobacterales</taxon>
        <taxon>Lysobacteraceae</taxon>
        <taxon>Xanthomonas</taxon>
    </lineage>
</organism>